<reference evidence="1 2" key="1">
    <citation type="submission" date="2018-07" db="EMBL/GenBank/DDBJ databases">
        <title>Genomic Encyclopedia of Type Strains, Phase IV (KMG-IV): sequencing the most valuable type-strain genomes for metagenomic binning, comparative biology and taxonomic classification.</title>
        <authorList>
            <person name="Goeker M."/>
        </authorList>
    </citation>
    <scope>NUCLEOTIDE SEQUENCE [LARGE SCALE GENOMIC DNA]</scope>
    <source>
        <strain evidence="1 2">DSM 4134</strain>
    </source>
</reference>
<gene>
    <name evidence="1" type="ORF">C7460_101255</name>
</gene>
<dbReference type="AlphaFoldDB" id="A0A3D9LJA7"/>
<dbReference type="EMBL" id="QREG01000001">
    <property type="protein sequence ID" value="REE05736.1"/>
    <property type="molecule type" value="Genomic_DNA"/>
</dbReference>
<keyword evidence="2" id="KW-1185">Reference proteome</keyword>
<dbReference type="Proteomes" id="UP000256779">
    <property type="component" value="Unassembled WGS sequence"/>
</dbReference>
<protein>
    <submittedName>
        <fullName evidence="1">Uncharacterized protein</fullName>
    </submittedName>
</protein>
<sequence>MRNLIAITVLAFFAFSCGEEGIGFNVGKEFPVTIPIDAGDFPSTPFGGNPPAFTQSETYDLNDVNEFSDDLENLEEVLVNKVSYSISGVDSNEEIEVEELSIELSANGTDIGTLQITNRLPNNVLTDLPKGEISSLNKSELARVLKDGGTVNAEVTFDFAELPEGNFEFDFEFYFDVVVKIRDL</sequence>
<accession>A0A3D9LJA7</accession>
<organism evidence="1 2">
    <name type="scientific">Marinoscillum furvescens DSM 4134</name>
    <dbReference type="NCBI Taxonomy" id="1122208"/>
    <lineage>
        <taxon>Bacteria</taxon>
        <taxon>Pseudomonadati</taxon>
        <taxon>Bacteroidota</taxon>
        <taxon>Cytophagia</taxon>
        <taxon>Cytophagales</taxon>
        <taxon>Reichenbachiellaceae</taxon>
        <taxon>Marinoscillum</taxon>
    </lineage>
</organism>
<dbReference type="OrthoDB" id="9952474at2"/>
<name>A0A3D9LJA7_MARFU</name>
<evidence type="ECO:0000313" key="2">
    <source>
        <dbReference type="Proteomes" id="UP000256779"/>
    </source>
</evidence>
<evidence type="ECO:0000313" key="1">
    <source>
        <dbReference type="EMBL" id="REE05736.1"/>
    </source>
</evidence>
<dbReference type="PROSITE" id="PS51257">
    <property type="entry name" value="PROKAR_LIPOPROTEIN"/>
    <property type="match status" value="1"/>
</dbReference>
<dbReference type="RefSeq" id="WP_115866241.1">
    <property type="nucleotide sequence ID" value="NZ_QREG01000001.1"/>
</dbReference>
<proteinExistence type="predicted"/>
<comment type="caution">
    <text evidence="1">The sequence shown here is derived from an EMBL/GenBank/DDBJ whole genome shotgun (WGS) entry which is preliminary data.</text>
</comment>